<gene>
    <name evidence="3" type="ORF">GCM10023320_70390</name>
</gene>
<dbReference type="Pfam" id="PF07796">
    <property type="entry name" value="DUF1638"/>
    <property type="match status" value="1"/>
</dbReference>
<dbReference type="InterPro" id="IPR012437">
    <property type="entry name" value="DUF1638"/>
</dbReference>
<protein>
    <recommendedName>
        <fullName evidence="2">DUF1638 domain-containing protein</fullName>
    </recommendedName>
</protein>
<keyword evidence="4" id="KW-1185">Reference proteome</keyword>
<feature type="domain" description="DUF1638" evidence="2">
    <location>
        <begin position="2"/>
        <end position="124"/>
    </location>
</feature>
<comment type="caution">
    <text evidence="3">The sequence shown here is derived from an EMBL/GenBank/DDBJ whole genome shotgun (WGS) entry which is preliminary data.</text>
</comment>
<accession>A0ABP9P449</accession>
<dbReference type="Proteomes" id="UP001500804">
    <property type="component" value="Unassembled WGS sequence"/>
</dbReference>
<reference evidence="4" key="1">
    <citation type="journal article" date="2019" name="Int. J. Syst. Evol. Microbiol.">
        <title>The Global Catalogue of Microorganisms (GCM) 10K type strain sequencing project: providing services to taxonomists for standard genome sequencing and annotation.</title>
        <authorList>
            <consortium name="The Broad Institute Genomics Platform"/>
            <consortium name="The Broad Institute Genome Sequencing Center for Infectious Disease"/>
            <person name="Wu L."/>
            <person name="Ma J."/>
        </authorList>
    </citation>
    <scope>NUCLEOTIDE SEQUENCE [LARGE SCALE GENOMIC DNA]</scope>
    <source>
        <strain evidence="4">JCM 18302</strain>
    </source>
</reference>
<dbReference type="EMBL" id="BAABJO010000037">
    <property type="protein sequence ID" value="GAA5137538.1"/>
    <property type="molecule type" value="Genomic_DNA"/>
</dbReference>
<feature type="compositionally biased region" description="Pro residues" evidence="1">
    <location>
        <begin position="137"/>
        <end position="147"/>
    </location>
</feature>
<sequence length="156" mass="17178">MAYADCGTYGALDEVCARLGVPRLRGATCYDAFAGAERMRALLEEEPGTYVLTDYLALSFDRSVVRELGLDRYPELREEYFRHYRRVVWLAQHPVPRIRAAAERAAACLRLPLEVVDVGEAGLERELELLLSGSSSPPCPDGPPGPAAAPCRARGR</sequence>
<feature type="region of interest" description="Disordered" evidence="1">
    <location>
        <begin position="133"/>
        <end position="156"/>
    </location>
</feature>
<evidence type="ECO:0000259" key="2">
    <source>
        <dbReference type="Pfam" id="PF07796"/>
    </source>
</evidence>
<organism evidence="3 4">
    <name type="scientific">Pseudonocardia adelaidensis</name>
    <dbReference type="NCBI Taxonomy" id="648754"/>
    <lineage>
        <taxon>Bacteria</taxon>
        <taxon>Bacillati</taxon>
        <taxon>Actinomycetota</taxon>
        <taxon>Actinomycetes</taxon>
        <taxon>Pseudonocardiales</taxon>
        <taxon>Pseudonocardiaceae</taxon>
        <taxon>Pseudonocardia</taxon>
    </lineage>
</organism>
<proteinExistence type="predicted"/>
<evidence type="ECO:0000313" key="4">
    <source>
        <dbReference type="Proteomes" id="UP001500804"/>
    </source>
</evidence>
<evidence type="ECO:0000313" key="3">
    <source>
        <dbReference type="EMBL" id="GAA5137538.1"/>
    </source>
</evidence>
<name>A0ABP9P449_9PSEU</name>
<evidence type="ECO:0000256" key="1">
    <source>
        <dbReference type="SAM" id="MobiDB-lite"/>
    </source>
</evidence>